<evidence type="ECO:0000256" key="2">
    <source>
        <dbReference type="ARBA" id="ARBA00008169"/>
    </source>
</evidence>
<feature type="short sequence motif" description="Cx2C motif 2" evidence="10">
    <location>
        <begin position="243"/>
        <end position="246"/>
    </location>
</feature>
<accession>A0A9N6WUZ1</accession>
<keyword evidence="9 10" id="KW-0496">Mitochondrion</keyword>
<dbReference type="GO" id="GO:0009055">
    <property type="term" value="F:electron transfer activity"/>
    <property type="evidence" value="ECO:0007669"/>
    <property type="project" value="UniProtKB-UniRule"/>
</dbReference>
<feature type="domain" description="Anamorsin N-terminal" evidence="12">
    <location>
        <begin position="17"/>
        <end position="98"/>
    </location>
</feature>
<feature type="short sequence motif" description="Cx2C motif 1" evidence="10">
    <location>
        <begin position="232"/>
        <end position="235"/>
    </location>
</feature>
<evidence type="ECO:0000256" key="4">
    <source>
        <dbReference type="ARBA" id="ARBA00022490"/>
    </source>
</evidence>
<evidence type="ECO:0000256" key="1">
    <source>
        <dbReference type="ARBA" id="ARBA00001966"/>
    </source>
</evidence>
<feature type="binding site" evidence="10">
    <location>
        <position position="206"/>
    </location>
    <ligand>
        <name>[2Fe-2S] cluster</name>
        <dbReference type="ChEBI" id="CHEBI:190135"/>
    </ligand>
</feature>
<keyword evidence="5 10" id="KW-0001">2Fe-2S</keyword>
<proteinExistence type="inferred from homology"/>
<evidence type="ECO:0000256" key="5">
    <source>
        <dbReference type="ARBA" id="ARBA00022714"/>
    </source>
</evidence>
<dbReference type="InterPro" id="IPR049011">
    <property type="entry name" value="Anamorsin_N_metazoan"/>
</dbReference>
<dbReference type="GO" id="GO:0051539">
    <property type="term" value="F:4 iron, 4 sulfur cluster binding"/>
    <property type="evidence" value="ECO:0007669"/>
    <property type="project" value="UniProtKB-KW"/>
</dbReference>
<keyword evidence="3 10" id="KW-0004">4Fe-4S</keyword>
<evidence type="ECO:0000256" key="3">
    <source>
        <dbReference type="ARBA" id="ARBA00022485"/>
    </source>
</evidence>
<dbReference type="PANTHER" id="PTHR13273:SF14">
    <property type="entry name" value="ANAMORSIN"/>
    <property type="match status" value="1"/>
</dbReference>
<keyword evidence="6 10" id="KW-0479">Metal-binding</keyword>
<comment type="subunit">
    <text evidence="10">Monomer.</text>
</comment>
<feature type="binding site" evidence="10">
    <location>
        <position position="203"/>
    </location>
    <ligand>
        <name>[2Fe-2S] cluster</name>
        <dbReference type="ChEBI" id="CHEBI:190135"/>
    </ligand>
</feature>
<evidence type="ECO:0000256" key="6">
    <source>
        <dbReference type="ARBA" id="ARBA00022723"/>
    </source>
</evidence>
<dbReference type="CDD" id="cd02440">
    <property type="entry name" value="AdoMet_MTases"/>
    <property type="match status" value="1"/>
</dbReference>
<comment type="domain">
    <text evidence="10">The twin Cx2C motifs are involved in the recognition by the mitochondrial MIA40-ERV1 disulfide relay system. The formation of 2 disulfide bonds in the Cx2C motifs through dithiol/disulfide exchange reactions effectively traps the protein in the mitochondrial intermembrane space.</text>
</comment>
<protein>
    <recommendedName>
        <fullName evidence="10">Anamorsin homolog</fullName>
    </recommendedName>
    <alternativeName>
        <fullName evidence="10">Fe-S cluster assembly protein DRE2 homolog</fullName>
    </alternativeName>
</protein>
<dbReference type="HAMAP" id="MF_03115">
    <property type="entry name" value="Anamorsin"/>
    <property type="match status" value="1"/>
</dbReference>
<reference evidence="13" key="1">
    <citation type="submission" date="2021-04" db="EMBL/GenBank/DDBJ databases">
        <authorList>
            <person name="Cornetti L."/>
        </authorList>
    </citation>
    <scope>NUCLEOTIDE SEQUENCE</scope>
</reference>
<feature type="binding site" evidence="10">
    <location>
        <position position="232"/>
    </location>
    <ligand>
        <name>[4Fe-4S] cluster</name>
        <dbReference type="ChEBI" id="CHEBI:49883"/>
    </ligand>
</feature>
<dbReference type="SUPFAM" id="SSF53335">
    <property type="entry name" value="S-adenosyl-L-methionine-dependent methyltransferases"/>
    <property type="match status" value="1"/>
</dbReference>
<sequence>MSDEVLSNLEKFHLENKTVLLVWRLGTNTEDLQKLVEELKRKTKDVFLENNERVALANFPNSSFDIILLNALPPFEDDHSDAFLENLLKLLKPQAQLIYLNASPDNLRVRLLLLGYVNVAFTTEGKSTLLVASKPNFEVGAASKLSFIQPVQPVENVWSLTDNLVDDEIELVDEETLLEETDLIKPDAASLKVCGTTGKRKACKDCSCGLAEELEVETGKKVVQTKSATSACGSCYLGDAFRCASCPYLGMPAFKPGEKIQLSTRQLNPDL</sequence>
<feature type="binding site" evidence="10">
    <location>
        <position position="194"/>
    </location>
    <ligand>
        <name>[2Fe-2S] cluster</name>
        <dbReference type="ChEBI" id="CHEBI:190135"/>
    </ligand>
</feature>
<keyword evidence="7 10" id="KW-0408">Iron</keyword>
<comment type="caution">
    <text evidence="10">Lacks conserved residue(s) required for the propagation of feature annotation.</text>
</comment>
<keyword evidence="4 10" id="KW-0963">Cytoplasm</keyword>
<dbReference type="GO" id="GO:0005758">
    <property type="term" value="C:mitochondrial intermembrane space"/>
    <property type="evidence" value="ECO:0007669"/>
    <property type="project" value="UniProtKB-SubCell"/>
</dbReference>
<feature type="binding site" evidence="10">
    <location>
        <position position="208"/>
    </location>
    <ligand>
        <name>[2Fe-2S] cluster</name>
        <dbReference type="ChEBI" id="CHEBI:190135"/>
    </ligand>
</feature>
<dbReference type="Pfam" id="PF05093">
    <property type="entry name" value="CIAPIN1"/>
    <property type="match status" value="1"/>
</dbReference>
<dbReference type="Pfam" id="PF20922">
    <property type="entry name" value="Anamorsin_N"/>
    <property type="match status" value="1"/>
</dbReference>
<evidence type="ECO:0000256" key="9">
    <source>
        <dbReference type="ARBA" id="ARBA00023128"/>
    </source>
</evidence>
<evidence type="ECO:0000313" key="13">
    <source>
        <dbReference type="EMBL" id="CAG4645867.1"/>
    </source>
</evidence>
<feature type="region of interest" description="Fe-S binding site B" evidence="10">
    <location>
        <begin position="232"/>
        <end position="246"/>
    </location>
</feature>
<comment type="similarity">
    <text evidence="2 10">Belongs to the anamorsin family.</text>
</comment>
<comment type="subcellular location">
    <subcellularLocation>
        <location evidence="10">Cytoplasm</location>
    </subcellularLocation>
    <subcellularLocation>
        <location evidence="10">Mitochondrion intermembrane space</location>
    </subcellularLocation>
</comment>
<comment type="function">
    <text evidence="10">Component of the cytosolic iron-sulfur (Fe-S) protein assembly (CIA) machinery. Required for the maturation of extramitochondrial Fe-S proteins. Part of an electron transfer chain functioning in an early step of cytosolic Fe-S biogenesis, facilitating the de novo assembly of a [4Fe-4S] cluster on the cytosolic Fe-S scaffold complex. Electrons are transferred from NADPH via a FAD- and FMN-containing diflavin oxidoreductase. Together with the diflavin oxidoreductase, also required for the assembly of the diferric tyrosyl radical cofactor of ribonucleotide reductase (RNR), probably by providing electrons for reduction during radical cofactor maturation in the catalytic small subunit.</text>
</comment>
<keyword evidence="8 10" id="KW-0411">Iron-sulfur</keyword>
<evidence type="ECO:0000256" key="7">
    <source>
        <dbReference type="ARBA" id="ARBA00023004"/>
    </source>
</evidence>
<dbReference type="InterPro" id="IPR029063">
    <property type="entry name" value="SAM-dependent_MTases_sf"/>
</dbReference>
<dbReference type="GO" id="GO:0016226">
    <property type="term" value="P:iron-sulfur cluster assembly"/>
    <property type="evidence" value="ECO:0007669"/>
    <property type="project" value="UniProtKB-UniRule"/>
</dbReference>
<name>A0A9N6WUZ1_9CRUS</name>
<feature type="domain" description="Anamorsin C-terminal" evidence="11">
    <location>
        <begin position="194"/>
        <end position="262"/>
    </location>
</feature>
<dbReference type="GO" id="GO:0046872">
    <property type="term" value="F:metal ion binding"/>
    <property type="evidence" value="ECO:0007669"/>
    <property type="project" value="UniProtKB-KW"/>
</dbReference>
<comment type="domain">
    <text evidence="10">The N-terminal domain has structural similarity with S-adenosyl-L-methionine-dependent methyltransferases, but does not bind S-adenosyl-L-methionine. It is required for correct assembly of the 2 Fe-S clusters.</text>
</comment>
<dbReference type="PANTHER" id="PTHR13273">
    <property type="entry name" value="ANAMORSIN"/>
    <property type="match status" value="1"/>
</dbReference>
<dbReference type="InterPro" id="IPR007785">
    <property type="entry name" value="Anamorsin"/>
</dbReference>
<comment type="cofactor">
    <cofactor evidence="10">
        <name>[2Fe-2S] cluster</name>
        <dbReference type="ChEBI" id="CHEBI:190135"/>
    </cofactor>
</comment>
<feature type="binding site" evidence="10">
    <location>
        <position position="243"/>
    </location>
    <ligand>
        <name>[4Fe-4S] cluster</name>
        <dbReference type="ChEBI" id="CHEBI:49883"/>
    </ligand>
</feature>
<dbReference type="GO" id="GO:0051537">
    <property type="term" value="F:2 iron, 2 sulfur cluster binding"/>
    <property type="evidence" value="ECO:0007669"/>
    <property type="project" value="UniProtKB-UniRule"/>
</dbReference>
<evidence type="ECO:0000259" key="11">
    <source>
        <dbReference type="Pfam" id="PF05093"/>
    </source>
</evidence>
<organism evidence="13">
    <name type="scientific">Lynceus sp. MCZ IZ 141354</name>
    <dbReference type="NCBI Taxonomy" id="1930659"/>
    <lineage>
        <taxon>Eukaryota</taxon>
        <taxon>Metazoa</taxon>
        <taxon>Ecdysozoa</taxon>
        <taxon>Arthropoda</taxon>
        <taxon>Crustacea</taxon>
        <taxon>Branchiopoda</taxon>
        <taxon>Diplostraca</taxon>
        <taxon>Laevicaudata</taxon>
        <taxon>Lynceidae</taxon>
        <taxon>Lynceus</taxon>
    </lineage>
</organism>
<evidence type="ECO:0000259" key="12">
    <source>
        <dbReference type="Pfam" id="PF20922"/>
    </source>
</evidence>
<evidence type="ECO:0000256" key="10">
    <source>
        <dbReference type="HAMAP-Rule" id="MF_03115"/>
    </source>
</evidence>
<dbReference type="InterPro" id="IPR046408">
    <property type="entry name" value="CIAPIN1"/>
</dbReference>
<evidence type="ECO:0000256" key="8">
    <source>
        <dbReference type="ARBA" id="ARBA00023014"/>
    </source>
</evidence>
<feature type="binding site" evidence="10">
    <location>
        <position position="235"/>
    </location>
    <ligand>
        <name>[4Fe-4S] cluster</name>
        <dbReference type="ChEBI" id="CHEBI:49883"/>
    </ligand>
</feature>
<dbReference type="Gene3D" id="3.40.50.150">
    <property type="entry name" value="Vaccinia Virus protein VP39"/>
    <property type="match status" value="1"/>
</dbReference>
<feature type="binding site" evidence="10">
    <location>
        <position position="246"/>
    </location>
    <ligand>
        <name>[4Fe-4S] cluster</name>
        <dbReference type="ChEBI" id="CHEBI:49883"/>
    </ligand>
</feature>
<comment type="domain">
    <text evidence="10">The C-terminal domain binds 2 Fe-S clusters but is otherwise mostly in an intrinsically disordered conformation.</text>
</comment>
<dbReference type="AlphaFoldDB" id="A0A9N6WUZ1"/>
<comment type="cofactor">
    <cofactor evidence="1 10">
        <name>[4Fe-4S] cluster</name>
        <dbReference type="ChEBI" id="CHEBI:49883"/>
    </cofactor>
</comment>
<dbReference type="EMBL" id="OC989212">
    <property type="protein sequence ID" value="CAG4645867.1"/>
    <property type="molecule type" value="Genomic_DNA"/>
</dbReference>
<gene>
    <name evidence="13" type="primary">EOG090X0FGQ</name>
</gene>